<comment type="caution">
    <text evidence="1">The sequence shown here is derived from an EMBL/GenBank/DDBJ whole genome shotgun (WGS) entry which is preliminary data.</text>
</comment>
<dbReference type="AlphaFoldDB" id="A0A9X2SXF9"/>
<dbReference type="PANTHER" id="PTHR12993:SF11">
    <property type="entry name" value="N-ACETYLGLUCOSAMINYL-PHOSPHATIDYLINOSITOL DE-N-ACETYLASE"/>
    <property type="match status" value="1"/>
</dbReference>
<dbReference type="RefSeq" id="WP_258421450.1">
    <property type="nucleotide sequence ID" value="NZ_JANSUY010000001.1"/>
</dbReference>
<dbReference type="SUPFAM" id="SSF102588">
    <property type="entry name" value="LmbE-like"/>
    <property type="match status" value="1"/>
</dbReference>
<evidence type="ECO:0000313" key="2">
    <source>
        <dbReference type="Proteomes" id="UP001142175"/>
    </source>
</evidence>
<gene>
    <name evidence="1" type="ORF">NU887_00815</name>
</gene>
<dbReference type="InterPro" id="IPR024078">
    <property type="entry name" value="LmbE-like_dom_sf"/>
</dbReference>
<dbReference type="Pfam" id="PF02585">
    <property type="entry name" value="PIG-L"/>
    <property type="match status" value="1"/>
</dbReference>
<dbReference type="PANTHER" id="PTHR12993">
    <property type="entry name" value="N-ACETYLGLUCOSAMINYL-PHOSPHATIDYLINOSITOL DE-N-ACETYLASE-RELATED"/>
    <property type="match status" value="1"/>
</dbReference>
<keyword evidence="2" id="KW-1185">Reference proteome</keyword>
<dbReference type="Proteomes" id="UP001142175">
    <property type="component" value="Unassembled WGS sequence"/>
</dbReference>
<sequence>MLHNKDIPLKSHLIQEVEPQKVMVFFAHPDDEIAVGGTLLDLRKQGHDLVMVYITKGEAGPTGGLVSQEELGEARTLEMKKVAGILGASELEMFDFPDSGLKNLPLDTFKIVAREMIEKYRPDYVISYDSQVGLYGHPDHRMVSKAMEEVFLENKNTQGFSVIKLFQVTLSPKQIETALKIAPGFQRNYPKEGPGLPVPDFSVKTTPYFSTLVSMMEAHATQQEVFRDLLPYREQVPIFIYSRIFDREYFWEVK</sequence>
<proteinExistence type="predicted"/>
<reference evidence="1" key="1">
    <citation type="submission" date="2022-08" db="EMBL/GenBank/DDBJ databases">
        <authorList>
            <person name="Zhang D."/>
        </authorList>
    </citation>
    <scope>NUCLEOTIDE SEQUENCE</scope>
    <source>
        <strain evidence="1">XJ19-11</strain>
    </source>
</reference>
<dbReference type="InterPro" id="IPR003737">
    <property type="entry name" value="GlcNAc_PI_deacetylase-related"/>
</dbReference>
<name>A0A9X2SXF9_9BACT</name>
<organism evidence="1 2">
    <name type="scientific">Aquiflexum gelatinilyticum</name>
    <dbReference type="NCBI Taxonomy" id="2961943"/>
    <lineage>
        <taxon>Bacteria</taxon>
        <taxon>Pseudomonadati</taxon>
        <taxon>Bacteroidota</taxon>
        <taxon>Cytophagia</taxon>
        <taxon>Cytophagales</taxon>
        <taxon>Cyclobacteriaceae</taxon>
        <taxon>Aquiflexum</taxon>
    </lineage>
</organism>
<dbReference type="Gene3D" id="3.40.50.10320">
    <property type="entry name" value="LmbE-like"/>
    <property type="match status" value="1"/>
</dbReference>
<protein>
    <submittedName>
        <fullName evidence="1">PIG-L family deacetylase</fullName>
    </submittedName>
</protein>
<dbReference type="GO" id="GO:0016811">
    <property type="term" value="F:hydrolase activity, acting on carbon-nitrogen (but not peptide) bonds, in linear amides"/>
    <property type="evidence" value="ECO:0007669"/>
    <property type="project" value="TreeGrafter"/>
</dbReference>
<evidence type="ECO:0000313" key="1">
    <source>
        <dbReference type="EMBL" id="MCR9013549.1"/>
    </source>
</evidence>
<dbReference type="EMBL" id="JANSUY010000001">
    <property type="protein sequence ID" value="MCR9013549.1"/>
    <property type="molecule type" value="Genomic_DNA"/>
</dbReference>
<accession>A0A9X2SXF9</accession>